<organism evidence="1 2">
    <name type="scientific">Tetracentron sinense</name>
    <name type="common">Spur-leaf</name>
    <dbReference type="NCBI Taxonomy" id="13715"/>
    <lineage>
        <taxon>Eukaryota</taxon>
        <taxon>Viridiplantae</taxon>
        <taxon>Streptophyta</taxon>
        <taxon>Embryophyta</taxon>
        <taxon>Tracheophyta</taxon>
        <taxon>Spermatophyta</taxon>
        <taxon>Magnoliopsida</taxon>
        <taxon>Trochodendrales</taxon>
        <taxon>Trochodendraceae</taxon>
        <taxon>Tetracentron</taxon>
    </lineage>
</organism>
<proteinExistence type="predicted"/>
<dbReference type="AlphaFoldDB" id="A0A835DVC9"/>
<keyword evidence="2" id="KW-1185">Reference proteome</keyword>
<reference evidence="1 2" key="1">
    <citation type="submission" date="2020-04" db="EMBL/GenBank/DDBJ databases">
        <title>Plant Genome Project.</title>
        <authorList>
            <person name="Zhang R.-G."/>
        </authorList>
    </citation>
    <scope>NUCLEOTIDE SEQUENCE [LARGE SCALE GENOMIC DNA]</scope>
    <source>
        <strain evidence="1">YNK0</strain>
        <tissue evidence="1">Leaf</tissue>
    </source>
</reference>
<gene>
    <name evidence="1" type="ORF">HHK36_002093</name>
</gene>
<comment type="caution">
    <text evidence="1">The sequence shown here is derived from an EMBL/GenBank/DDBJ whole genome shotgun (WGS) entry which is preliminary data.</text>
</comment>
<protein>
    <submittedName>
        <fullName evidence="1">Uncharacterized protein</fullName>
    </submittedName>
</protein>
<evidence type="ECO:0000313" key="2">
    <source>
        <dbReference type="Proteomes" id="UP000655225"/>
    </source>
</evidence>
<sequence>MSVDGKPEPIESDVQIWNVNQCRELDYKAWEDTFYACSCAPYSLACAFIDANFHVEAFGLLGKHYFLIDIIETAYLVQIDIALLPIRL</sequence>
<accession>A0A835DVC9</accession>
<dbReference type="EMBL" id="JABCRI010000001">
    <property type="protein sequence ID" value="KAF8414094.1"/>
    <property type="molecule type" value="Genomic_DNA"/>
</dbReference>
<name>A0A835DVC9_TETSI</name>
<evidence type="ECO:0000313" key="1">
    <source>
        <dbReference type="EMBL" id="KAF8414094.1"/>
    </source>
</evidence>
<dbReference type="Proteomes" id="UP000655225">
    <property type="component" value="Unassembled WGS sequence"/>
</dbReference>